<feature type="compositionally biased region" description="Polar residues" evidence="1">
    <location>
        <begin position="407"/>
        <end position="420"/>
    </location>
</feature>
<feature type="compositionally biased region" description="Low complexity" evidence="1">
    <location>
        <begin position="327"/>
        <end position="340"/>
    </location>
</feature>
<proteinExistence type="predicted"/>
<accession>A0A8C5DAA1</accession>
<evidence type="ECO:0000313" key="3">
    <source>
        <dbReference type="Ensembl" id="ENSGWIP00000003909.1"/>
    </source>
</evidence>
<feature type="region of interest" description="Disordered" evidence="1">
    <location>
        <begin position="743"/>
        <end position="781"/>
    </location>
</feature>
<feature type="compositionally biased region" description="Polar residues" evidence="1">
    <location>
        <begin position="881"/>
        <end position="899"/>
    </location>
</feature>
<feature type="compositionally biased region" description="Basic and acidic residues" evidence="1">
    <location>
        <begin position="1882"/>
        <end position="1898"/>
    </location>
</feature>
<reference evidence="3" key="1">
    <citation type="submission" date="2020-06" db="EMBL/GenBank/DDBJ databases">
        <authorList>
            <consortium name="Wellcome Sanger Institute Data Sharing"/>
        </authorList>
    </citation>
    <scope>NUCLEOTIDE SEQUENCE [LARGE SCALE GENOMIC DNA]</scope>
</reference>
<feature type="compositionally biased region" description="Low complexity" evidence="1">
    <location>
        <begin position="385"/>
        <end position="406"/>
    </location>
</feature>
<organism evidence="3 4">
    <name type="scientific">Gouania willdenowi</name>
    <name type="common">Blunt-snouted clingfish</name>
    <name type="synonym">Lepadogaster willdenowi</name>
    <dbReference type="NCBI Taxonomy" id="441366"/>
    <lineage>
        <taxon>Eukaryota</taxon>
        <taxon>Metazoa</taxon>
        <taxon>Chordata</taxon>
        <taxon>Craniata</taxon>
        <taxon>Vertebrata</taxon>
        <taxon>Euteleostomi</taxon>
        <taxon>Actinopterygii</taxon>
        <taxon>Neopterygii</taxon>
        <taxon>Teleostei</taxon>
        <taxon>Neoteleostei</taxon>
        <taxon>Acanthomorphata</taxon>
        <taxon>Ovalentaria</taxon>
        <taxon>Blenniimorphae</taxon>
        <taxon>Blenniiformes</taxon>
        <taxon>Gobiesocoidei</taxon>
        <taxon>Gobiesocidae</taxon>
        <taxon>Gobiesocinae</taxon>
        <taxon>Gouania</taxon>
    </lineage>
</organism>
<feature type="compositionally biased region" description="Low complexity" evidence="1">
    <location>
        <begin position="1541"/>
        <end position="1563"/>
    </location>
</feature>
<dbReference type="InterPro" id="IPR052466">
    <property type="entry name" value="DNA_MethProtect_Complex"/>
</dbReference>
<feature type="compositionally biased region" description="Low complexity" evidence="1">
    <location>
        <begin position="1911"/>
        <end position="1941"/>
    </location>
</feature>
<feature type="region of interest" description="Disordered" evidence="1">
    <location>
        <begin position="256"/>
        <end position="282"/>
    </location>
</feature>
<dbReference type="Ensembl" id="ENSGWIT00000004206.1">
    <property type="protein sequence ID" value="ENSGWIP00000003909.1"/>
    <property type="gene ID" value="ENSGWIG00000002101.1"/>
</dbReference>
<feature type="compositionally biased region" description="Low complexity" evidence="1">
    <location>
        <begin position="2016"/>
        <end position="2030"/>
    </location>
</feature>
<feature type="region of interest" description="Disordered" evidence="1">
    <location>
        <begin position="970"/>
        <end position="1010"/>
    </location>
</feature>
<feature type="compositionally biased region" description="Polar residues" evidence="1">
    <location>
        <begin position="1810"/>
        <end position="1827"/>
    </location>
</feature>
<dbReference type="PANTHER" id="PTHR14709:SF1">
    <property type="entry name" value="PROLINE-RICH PROTEIN 12"/>
    <property type="match status" value="1"/>
</dbReference>
<feature type="region of interest" description="Disordered" evidence="1">
    <location>
        <begin position="461"/>
        <end position="496"/>
    </location>
</feature>
<feature type="compositionally biased region" description="Basic and acidic residues" evidence="1">
    <location>
        <begin position="2196"/>
        <end position="2266"/>
    </location>
</feature>
<feature type="region of interest" description="Disordered" evidence="1">
    <location>
        <begin position="818"/>
        <end position="873"/>
    </location>
</feature>
<feature type="compositionally biased region" description="Polar residues" evidence="1">
    <location>
        <begin position="1605"/>
        <end position="1626"/>
    </location>
</feature>
<feature type="region of interest" description="Disordered" evidence="1">
    <location>
        <begin position="592"/>
        <end position="634"/>
    </location>
</feature>
<feature type="compositionally biased region" description="Low complexity" evidence="1">
    <location>
        <begin position="985"/>
        <end position="1000"/>
    </location>
</feature>
<feature type="compositionally biased region" description="Low complexity" evidence="1">
    <location>
        <begin position="354"/>
        <end position="370"/>
    </location>
</feature>
<feature type="compositionally biased region" description="Basic residues" evidence="1">
    <location>
        <begin position="1415"/>
        <end position="1424"/>
    </location>
</feature>
<feature type="compositionally biased region" description="Basic and acidic residues" evidence="1">
    <location>
        <begin position="2283"/>
        <end position="2372"/>
    </location>
</feature>
<reference evidence="3" key="3">
    <citation type="submission" date="2025-09" db="UniProtKB">
        <authorList>
            <consortium name="Ensembl"/>
        </authorList>
    </citation>
    <scope>IDENTIFICATION</scope>
</reference>
<feature type="compositionally biased region" description="Polar residues" evidence="1">
    <location>
        <begin position="1710"/>
        <end position="1722"/>
    </location>
</feature>
<feature type="domain" description="DUF4211" evidence="2">
    <location>
        <begin position="2415"/>
        <end position="2495"/>
    </location>
</feature>
<feature type="compositionally biased region" description="Basic and acidic residues" evidence="1">
    <location>
        <begin position="1842"/>
        <end position="1855"/>
    </location>
</feature>
<evidence type="ECO:0000313" key="4">
    <source>
        <dbReference type="Proteomes" id="UP000694680"/>
    </source>
</evidence>
<feature type="compositionally biased region" description="Basic and acidic residues" evidence="1">
    <location>
        <begin position="1102"/>
        <end position="1115"/>
    </location>
</feature>
<feature type="compositionally biased region" description="Polar residues" evidence="1">
    <location>
        <begin position="1973"/>
        <end position="1988"/>
    </location>
</feature>
<feature type="region of interest" description="Disordered" evidence="1">
    <location>
        <begin position="385"/>
        <end position="436"/>
    </location>
</feature>
<feature type="compositionally biased region" description="Basic residues" evidence="1">
    <location>
        <begin position="1460"/>
        <end position="1470"/>
    </location>
</feature>
<feature type="compositionally biased region" description="Polar residues" evidence="1">
    <location>
        <begin position="820"/>
        <end position="829"/>
    </location>
</feature>
<dbReference type="InterPro" id="IPR025451">
    <property type="entry name" value="DUF4211"/>
</dbReference>
<evidence type="ECO:0000259" key="2">
    <source>
        <dbReference type="Pfam" id="PF13926"/>
    </source>
</evidence>
<feature type="compositionally biased region" description="Polar residues" evidence="1">
    <location>
        <begin position="256"/>
        <end position="265"/>
    </location>
</feature>
<feature type="region of interest" description="Disordered" evidence="1">
    <location>
        <begin position="327"/>
        <end position="370"/>
    </location>
</feature>
<dbReference type="Pfam" id="PF13926">
    <property type="entry name" value="DUF4211"/>
    <property type="match status" value="1"/>
</dbReference>
<reference evidence="3" key="2">
    <citation type="submission" date="2025-08" db="UniProtKB">
        <authorList>
            <consortium name="Ensembl"/>
        </authorList>
    </citation>
    <scope>IDENTIFICATION</scope>
</reference>
<keyword evidence="4" id="KW-1185">Reference proteome</keyword>
<feature type="region of interest" description="Disordered" evidence="1">
    <location>
        <begin position="1399"/>
        <end position="1473"/>
    </location>
</feature>
<feature type="region of interest" description="Disordered" evidence="1">
    <location>
        <begin position="1541"/>
        <end position="1626"/>
    </location>
</feature>
<name>A0A8C5DAA1_GOUWI</name>
<gene>
    <name evidence="3" type="primary">prr12b</name>
</gene>
<feature type="region of interest" description="Disordered" evidence="1">
    <location>
        <begin position="880"/>
        <end position="899"/>
    </location>
</feature>
<feature type="compositionally biased region" description="Basic residues" evidence="1">
    <location>
        <begin position="843"/>
        <end position="855"/>
    </location>
</feature>
<feature type="compositionally biased region" description="Pro residues" evidence="1">
    <location>
        <begin position="1992"/>
        <end position="2002"/>
    </location>
</feature>
<dbReference type="Proteomes" id="UP000694680">
    <property type="component" value="Chromosome 8"/>
</dbReference>
<dbReference type="PANTHER" id="PTHR14709">
    <property type="entry name" value="GLUTAMINE AND SERINE-RICH PROTEIN 1-RELATED"/>
    <property type="match status" value="1"/>
</dbReference>
<sequence>MERSDRAEGFRTGRGYGSLMYGSSRSSIPESELLHRQAYGPSHSLQGFAGIPHSANSNQSATWATPGRTLGLFDTSLHHASPSAPEPSVMDLITTFKSRGPQPSPSASSFLSRFQTPLWQTAMNTPSPADLFIAGALPGSGSFASTSFSGGYHHPGSFSGRSFTPSLALQNIPSYCPTSCGLMSPHNSLLPIKTASQSSLRLDRIPSSQSDTYQRSQEFVASRQTEAPSISSRCQLPSSQANLLFCQNHSQPSQPYNASMFSSTPAVPPASAGNPYPPSEGVLSRQDSVIKHYQSSSRAQSSALHQFPSCGGSTSYQQIANHCHQSRVSCSPSRNRSPSSEVKPTQTFKPRIQSPYTPSSSSSMSVPCSASREEITLSSSGCYPHVGSGSSTTHSPHIPPSASSYSTFISKSDTNTNSLCDPSRQQPPPQSAAVAPSLPVVSSTLVQQHQAAKHYQLPYGPQSVAQPTAARPADSSPRPHVQPYSPHQLPSSNMSQLYGDFSSDHCQDLNCGAGDTAMKACPTESQGRLFSADIAFDESIFGSAHRTVDSPVLEQGARSLGSALMLGTTVLTNGVGSADSRDDCEGVDHGITSYNLPESTASPSVPSSRTGSGMCSLSSAHVPQSPGGSASSKFQSSILSPAFVSSPQDCSDTAQVKNQPYHVTPPKTDKEIDMLRLEQSHHGNPDNNEDFLIHHLLHDEDSTSHSTQHDSHLQPLRQLVSDTRTGEGKEGTFNSLKISEDSCHSDSVLHPSNTCSSAPEPLTGDTQSGLNHHTEKKQNRSELIICKSPIADGKGITDSSLPDSHSLSPVVQYERGDPYTQHTHSQHSNHIPFVSSNPQQYHQHSHHSKHTHAHYPMHSFTNSDTLNHMKKASNPHDSAYLEQSQASRSLMNSSPDLQHNHMLQSYSNHTKMDIQKLPPHQQQQQQQQQPYGLGQRALLSERAGPNKVESLLHGHLSPSPFQIQSQDRDILYSPSGQPRDQIRASQSSMSSLDMMDQSLSKANHRDSGGNVDLTGIGVNGRHRFQQQHHLLQQTPSDLHDFLGETELGLSRPSHLHHLTPPSSYAHAHGLYQQQVHSHLQLTQEQSHPDSNKLDTNIGTPQKEQHTQNRELERQHPHSQLNQLKQSRHDAVSPVDVQQQQFVPLTSTCFPDSVVHDEERSFFPEMDDMFCSSDYRTSCVGDFSSGQSVHKHLNQGRVLGQEGLEAIKTGAPLEVLDTVGHPSDQGYRQYCHNLLEASNGNVHVQFNPLKTPSTLTTHQTGFSHPSTIHTVGLSSASQQVGSVQKIQEGVKLAENSRNAHLLSPNFCSSRPKKLLKTGSFHLLKQRQQPQAQTKKNYAHEYDFEDDEDKIDIPAEIRLNSRRVPNLLPDLVSSCRKFSGPSGVNSLSPLISEMDFCQNPINSAMGEPPQFFQQNSPRKRGRKPTKTKREGPPRPRGRPRIRPLPEPSYGRGLMGSVGGERRRARGRGRGRGRRAEGLVEMQKNIDKAQSLGYCNQQQHQQGQFSLQQNLQQYPQHLSEQTDMLEAPRQQHLLYQHLQQLQEPPYSDQRVQQPTQRQPQEPDTPTMVELSAPTMPSPQSLSNSQSFLCDTSGGSAPSVGLSPGPGTSMDNTMTEPTQTENTMMNQQPSDGEMIMVDGWTRENDASLDSESWIAMQKKPFSAAEEKTLDFMPSFLDFLKTGKAQSGFEAEDPSGEQEASLQGGLRPLSPPLTPSKQPSGSFSDGEQSADAELALSSCHSPCKPLDEELKENLETLPSFSSDEEDSVSKNQDLQKSISCAISALYDTPHALAAVIASAVVRAPTSPAPAAQEEASLSTPTPENNEQESLPCTQEEEEPTPVLSAQSKEENAKEEAKQEEEVTSVELQDSENVSQKSVEDSIEAGEEERIPKTKDVEAPEMRDPSSGPAAVPSLPFPSISDSPPTSSSPSPPSSLCISPSSPLPISQDKIEGGPALALQQEFSYLQVAPDGTPPPNSNSPLAIQPSPLSNLPVGQSIPPPSTTPPPSSSDHDQDADPGQLSPSSFSSSPSSSSSQPPSPLTPEEDRASKRLTSLHVAKKQADAAIAGESDEDKGESGGEGIFRERDEFVVRTEDIGMLKMALQTGREPPPIWRVQKALLQKFSPEIKDGQRQFCATSNYLGYFGDAKTRYQRLYVKFLENVNKKDYVRVCTRKPWHRAGLTLRRQSLPKHMPIIYNQSQPRIERDDRDKERQKEREKEQRQEERKEKKEHKEEKTQRQQDVECERKASEQKERERTEKEKTFREKIENERERINRTWRERDKWLKELDIREKLEPGEEKTKEERRAAEQEEEQREERPIRERKKEERPIRKREKEERPIRDTEKKEEQPIREREKKEEPPNRETEKKEEGEQQEQKLQDVAGNKQTSNNDVDAPPTKRRKLKESPSSSSTSPSDDEGQTHDQAMREMFRSYVEMLVSAALDPDMIQALEDTDDELYLPPMRKIHTLLNEQKKKLLRSVSMSAQHQEALRVFPKMTVDPLECGSVKVHLGGEDYNRKTLNRIKRNGPKQQDLKLSIETCRIYSLFHSLHHYKYHTFLHCKKETDSVERASDDPGQEEVVQQCMANHSWLESLFKSFVDLLSLSASA</sequence>
<feature type="compositionally biased region" description="Polar residues" evidence="1">
    <location>
        <begin position="1574"/>
        <end position="1592"/>
    </location>
</feature>
<feature type="region of interest" description="Disordered" evidence="1">
    <location>
        <begin position="2184"/>
        <end position="2266"/>
    </location>
</feature>
<feature type="region of interest" description="Disordered" evidence="1">
    <location>
        <begin position="1682"/>
        <end position="1727"/>
    </location>
</feature>
<feature type="region of interest" description="Disordered" evidence="1">
    <location>
        <begin position="1802"/>
        <end position="2080"/>
    </location>
</feature>
<feature type="region of interest" description="Disordered" evidence="1">
    <location>
        <begin position="1077"/>
        <end position="1128"/>
    </location>
</feature>
<evidence type="ECO:0000256" key="1">
    <source>
        <dbReference type="SAM" id="MobiDB-lite"/>
    </source>
</evidence>
<feature type="region of interest" description="Disordered" evidence="1">
    <location>
        <begin position="2283"/>
        <end position="2415"/>
    </location>
</feature>
<protein>
    <submittedName>
        <fullName evidence="3">Proline-rich protein 12-like</fullName>
    </submittedName>
</protein>